<dbReference type="PANTHER" id="PTHR16515">
    <property type="entry name" value="PR DOMAIN ZINC FINGER PROTEIN"/>
    <property type="match status" value="1"/>
</dbReference>
<feature type="domain" description="SET" evidence="7">
    <location>
        <begin position="81"/>
        <end position="197"/>
    </location>
</feature>
<comment type="function">
    <text evidence="3">Transcription factor that mediates a transcriptional program in various innate and adaptive immune tissue-resident lymphocyte T cell types such as tissue-resident memory T (Trm), natural killer (trNK) and natural killer T (NKT) cells and negatively regulates gene expression of proteins that promote the egress of tissue-resident T-cell populations from non-lymphoid organs. Plays a role in the development, retention and long-term establishment of adaptive and innate tissue-resident lymphocyte T cell types in non-lymphoid organs, such as the skin and gut, but also in other nonbarrier tissues like liver and kidney, and therefore may provide immediate immunological protection against reactivating infections or viral reinfection. Binds specifically to the PRDI element in the promoter of the beta-interferon gene. Drives the maturation of B-lymphocytes into Ig secreting cells. Associates with the transcriptional repressor ZNF683 to chromatin at gene promoter regions.</text>
</comment>
<feature type="domain" description="C2H2-type" evidence="6">
    <location>
        <begin position="540"/>
        <end position="569"/>
    </location>
</feature>
<dbReference type="GO" id="GO:0001227">
    <property type="term" value="F:DNA-binding transcription repressor activity, RNA polymerase II-specific"/>
    <property type="evidence" value="ECO:0007669"/>
    <property type="project" value="InterPro"/>
</dbReference>
<dbReference type="Gene3D" id="2.170.270.10">
    <property type="entry name" value="SET domain"/>
    <property type="match status" value="1"/>
</dbReference>
<dbReference type="PROSITE" id="PS00028">
    <property type="entry name" value="ZINC_FINGER_C2H2_1"/>
    <property type="match status" value="1"/>
</dbReference>
<dbReference type="Proteomes" id="UP000264840">
    <property type="component" value="Unplaced"/>
</dbReference>
<proteinExistence type="inferred from homology"/>
<evidence type="ECO:0000259" key="6">
    <source>
        <dbReference type="PROSITE" id="PS50157"/>
    </source>
</evidence>
<evidence type="ECO:0000313" key="9">
    <source>
        <dbReference type="Proteomes" id="UP000264840"/>
    </source>
</evidence>
<dbReference type="AlphaFoldDB" id="A0A3Q2VLI0"/>
<name>A0A3Q2VLI0_HAPBU</name>
<feature type="domain" description="C2H2-type" evidence="6">
    <location>
        <begin position="570"/>
        <end position="597"/>
    </location>
</feature>
<dbReference type="PROSITE" id="PS50280">
    <property type="entry name" value="SET"/>
    <property type="match status" value="1"/>
</dbReference>
<dbReference type="FunFam" id="2.170.270.10:FF:000019">
    <property type="entry name" value="PR domain zinc finger protein 1"/>
    <property type="match status" value="1"/>
</dbReference>
<dbReference type="SMART" id="SM00317">
    <property type="entry name" value="SET"/>
    <property type="match status" value="1"/>
</dbReference>
<comment type="similarity">
    <text evidence="3">Belongs to the class V-like SAM-binding methyltransferase superfamily.</text>
</comment>
<keyword evidence="4" id="KW-0479">Metal-binding</keyword>
<dbReference type="InterPro" id="IPR036236">
    <property type="entry name" value="Znf_C2H2_sf"/>
</dbReference>
<dbReference type="GO" id="GO:0005634">
    <property type="term" value="C:nucleus"/>
    <property type="evidence" value="ECO:0007669"/>
    <property type="project" value="UniProtKB-SubCell"/>
</dbReference>
<dbReference type="Gene3D" id="3.30.160.60">
    <property type="entry name" value="Classic Zinc Finger"/>
    <property type="match status" value="2"/>
</dbReference>
<keyword evidence="1" id="KW-0805">Transcription regulation</keyword>
<dbReference type="InterPro" id="IPR001214">
    <property type="entry name" value="SET_dom"/>
</dbReference>
<dbReference type="InterPro" id="IPR044413">
    <property type="entry name" value="PRDM1_PR-SET"/>
</dbReference>
<reference evidence="8" key="1">
    <citation type="submission" date="2025-08" db="UniProtKB">
        <authorList>
            <consortium name="Ensembl"/>
        </authorList>
    </citation>
    <scope>IDENTIFICATION</scope>
</reference>
<feature type="region of interest" description="Disordered" evidence="5">
    <location>
        <begin position="680"/>
        <end position="716"/>
    </location>
</feature>
<sequence length="730" mass="81445">MCGSSQGFTAASSCTSNMLTSEKSAQTVGATAAMPGKHDVDMTSWSEADFEENCTYIVKDQPLEGESENNCKTRAERSLPRNLALKRCHGSAEVLGVMTKEIIPKGTRFGPLVGESYTNETLPKDADRKYFWRVFSEGRLHHILDGLNEERSNWMRYVNPACSVEEQNLVACQSGLDIFFYTTKRLQPGQELLVWYCSEFAQRCNYPPLGQLAIDKNEQSPAKKTTRKRGHTVSEILQDDLSKSPSTCIRRVDSFLPQTNVSADFPLCPSVVYPPQPISKSMHANRYAFLPPLPSCSPPAAKRPALSIPVPTNVHFAFQHSQGPPVAKPYQDPCMPDIANSTLMHGPYLLPHYSLGLLPHSYPFYREQLKPHLAVSPHVSPFHNYAHFQSPLTSGCKDLTRALSDSKPDLFLSPIREHRDNKDLISKRRAYLSIPSHDLRDFKHSPPTNVHTDLAVPATSTASSMVTKIREAQPSLTPGGCSPQEGMAASSNCLPSNFTSATQSEAEDTMDLSKTKQSGQTIGYKTLSYPLMRQNGKIRYECNICGKVFGQLSNLKVKNDNDNDTSEKPYHCKLCPARFTQFIHLKLHKRLHTGERPHRCPHCPCSYLHYCSLQVHLQGFCPLLPLASHRYSSEELCRVNSEIERFDMSEAAEELEAMAAEVDMDKGNVTDLIQKIETRVSGHRDADRGEAERTNYKSAKERSGVQLHHSSPVPLHPASIKLESSCISEP</sequence>
<keyword evidence="4" id="KW-0862">Zinc</keyword>
<organism evidence="8 9">
    <name type="scientific">Haplochromis burtoni</name>
    <name type="common">Burton's mouthbrooder</name>
    <name type="synonym">Chromis burtoni</name>
    <dbReference type="NCBI Taxonomy" id="8153"/>
    <lineage>
        <taxon>Eukaryota</taxon>
        <taxon>Metazoa</taxon>
        <taxon>Chordata</taxon>
        <taxon>Craniata</taxon>
        <taxon>Vertebrata</taxon>
        <taxon>Euteleostomi</taxon>
        <taxon>Actinopterygii</taxon>
        <taxon>Neopterygii</taxon>
        <taxon>Teleostei</taxon>
        <taxon>Neoteleostei</taxon>
        <taxon>Acanthomorphata</taxon>
        <taxon>Ovalentaria</taxon>
        <taxon>Cichlomorphae</taxon>
        <taxon>Cichliformes</taxon>
        <taxon>Cichlidae</taxon>
        <taxon>African cichlids</taxon>
        <taxon>Pseudocrenilabrinae</taxon>
        <taxon>Haplochromini</taxon>
        <taxon>Haplochromis</taxon>
    </lineage>
</organism>
<evidence type="ECO:0000256" key="4">
    <source>
        <dbReference type="PROSITE-ProRule" id="PRU00042"/>
    </source>
</evidence>
<feature type="region of interest" description="Disordered" evidence="5">
    <location>
        <begin position="216"/>
        <end position="236"/>
    </location>
</feature>
<keyword evidence="2" id="KW-0804">Transcription</keyword>
<dbReference type="Ensembl" id="ENSHBUT00000019825.1">
    <property type="protein sequence ID" value="ENSHBUP00000012405.1"/>
    <property type="gene ID" value="ENSHBUG00000014127.1"/>
</dbReference>
<dbReference type="GO" id="GO:0000978">
    <property type="term" value="F:RNA polymerase II cis-regulatory region sequence-specific DNA binding"/>
    <property type="evidence" value="ECO:0007669"/>
    <property type="project" value="TreeGrafter"/>
</dbReference>
<comment type="subcellular location">
    <subcellularLocation>
        <location evidence="3">Nucleus</location>
    </subcellularLocation>
    <subcellularLocation>
        <location evidence="3">Cytoplasm</location>
    </subcellularLocation>
</comment>
<dbReference type="GO" id="GO:0008270">
    <property type="term" value="F:zinc ion binding"/>
    <property type="evidence" value="ECO:0007669"/>
    <property type="project" value="UniProtKB-KW"/>
</dbReference>
<dbReference type="InterPro" id="IPR046341">
    <property type="entry name" value="SET_dom_sf"/>
</dbReference>
<dbReference type="SUPFAM" id="SSF57667">
    <property type="entry name" value="beta-beta-alpha zinc fingers"/>
    <property type="match status" value="2"/>
</dbReference>
<accession>A0A3Q2VLI0</accession>
<feature type="compositionally biased region" description="Basic and acidic residues" evidence="5">
    <location>
        <begin position="680"/>
        <end position="703"/>
    </location>
</feature>
<reference evidence="8" key="2">
    <citation type="submission" date="2025-09" db="UniProtKB">
        <authorList>
            <consortium name="Ensembl"/>
        </authorList>
    </citation>
    <scope>IDENTIFICATION</scope>
</reference>
<evidence type="ECO:0000313" key="8">
    <source>
        <dbReference type="Ensembl" id="ENSHBUP00000012405.1"/>
    </source>
</evidence>
<keyword evidence="9" id="KW-1185">Reference proteome</keyword>
<dbReference type="GeneTree" id="ENSGT00940000154798"/>
<keyword evidence="4" id="KW-0863">Zinc-finger</keyword>
<dbReference type="GO" id="GO:0005737">
    <property type="term" value="C:cytoplasm"/>
    <property type="evidence" value="ECO:0007669"/>
    <property type="project" value="UniProtKB-SubCell"/>
</dbReference>
<evidence type="ECO:0000256" key="2">
    <source>
        <dbReference type="ARBA" id="ARBA00023163"/>
    </source>
</evidence>
<dbReference type="PROSITE" id="PS50157">
    <property type="entry name" value="ZINC_FINGER_C2H2_2"/>
    <property type="match status" value="2"/>
</dbReference>
<dbReference type="InterPro" id="IPR013087">
    <property type="entry name" value="Znf_C2H2_type"/>
</dbReference>
<dbReference type="PANTHER" id="PTHR16515:SF68">
    <property type="entry name" value="PR DOMAIN ZINC FINGER PROTEIN 1"/>
    <property type="match status" value="1"/>
</dbReference>
<dbReference type="PIRSF" id="PIRSF013212">
    <property type="entry name" value="PRDM1"/>
    <property type="match status" value="1"/>
</dbReference>
<comment type="subunit">
    <text evidence="3">Interacts with PRMT5. Interacts with FBXO10. Interacts with FBXO11.</text>
</comment>
<dbReference type="CDD" id="cd19187">
    <property type="entry name" value="PR-SET_PRDM1"/>
    <property type="match status" value="1"/>
</dbReference>
<dbReference type="InterPro" id="IPR016608">
    <property type="entry name" value="PRDM1"/>
</dbReference>
<evidence type="ECO:0000256" key="5">
    <source>
        <dbReference type="SAM" id="MobiDB-lite"/>
    </source>
</evidence>
<dbReference type="STRING" id="8153.ENSHBUP00000012405"/>
<protein>
    <recommendedName>
        <fullName evidence="3">PR domain zinc finger protein 1</fullName>
        <ecNumber evidence="3">2.1.1.-</ecNumber>
    </recommendedName>
</protein>
<evidence type="ECO:0000259" key="7">
    <source>
        <dbReference type="PROSITE" id="PS50280"/>
    </source>
</evidence>
<evidence type="ECO:0000256" key="1">
    <source>
        <dbReference type="ARBA" id="ARBA00023015"/>
    </source>
</evidence>
<dbReference type="Pfam" id="PF21549">
    <property type="entry name" value="PRDM2_PR"/>
    <property type="match status" value="1"/>
</dbReference>
<dbReference type="GO" id="GO:0045165">
    <property type="term" value="P:cell fate commitment"/>
    <property type="evidence" value="ECO:0007669"/>
    <property type="project" value="UniProtKB-UniRule"/>
</dbReference>
<dbReference type="InterPro" id="IPR050331">
    <property type="entry name" value="Zinc_finger"/>
</dbReference>
<dbReference type="OMA" id="ECTTDML"/>
<dbReference type="EC" id="2.1.1.-" evidence="3"/>
<dbReference type="SUPFAM" id="SSF82199">
    <property type="entry name" value="SET domain"/>
    <property type="match status" value="1"/>
</dbReference>
<dbReference type="FunFam" id="3.30.160.60:FF:000748">
    <property type="entry name" value="PR domain zinc finger protein"/>
    <property type="match status" value="1"/>
</dbReference>
<evidence type="ECO:0000256" key="3">
    <source>
        <dbReference type="PIRNR" id="PIRNR013212"/>
    </source>
</evidence>